<gene>
    <name evidence="1" type="ORF">CDAR_62181</name>
</gene>
<comment type="caution">
    <text evidence="1">The sequence shown here is derived from an EMBL/GenBank/DDBJ whole genome shotgun (WGS) entry which is preliminary data.</text>
</comment>
<evidence type="ECO:0000313" key="2">
    <source>
        <dbReference type="Proteomes" id="UP001054837"/>
    </source>
</evidence>
<dbReference type="AlphaFoldDB" id="A0AAV4MWC5"/>
<name>A0AAV4MWC5_9ARAC</name>
<organism evidence="1 2">
    <name type="scientific">Caerostris darwini</name>
    <dbReference type="NCBI Taxonomy" id="1538125"/>
    <lineage>
        <taxon>Eukaryota</taxon>
        <taxon>Metazoa</taxon>
        <taxon>Ecdysozoa</taxon>
        <taxon>Arthropoda</taxon>
        <taxon>Chelicerata</taxon>
        <taxon>Arachnida</taxon>
        <taxon>Araneae</taxon>
        <taxon>Araneomorphae</taxon>
        <taxon>Entelegynae</taxon>
        <taxon>Araneoidea</taxon>
        <taxon>Araneidae</taxon>
        <taxon>Caerostris</taxon>
    </lineage>
</organism>
<accession>A0AAV4MWC5</accession>
<sequence>MRRPQNAISLYWRTPTDASVNTLTYWGVGGHQLFLKYPGDREAKRDSHQLDRLKHPSDWIFIYLVRGLDISSSGNGKGSFRLVTQKTGI</sequence>
<evidence type="ECO:0000313" key="1">
    <source>
        <dbReference type="EMBL" id="GIX76053.1"/>
    </source>
</evidence>
<keyword evidence="2" id="KW-1185">Reference proteome</keyword>
<dbReference type="Proteomes" id="UP001054837">
    <property type="component" value="Unassembled WGS sequence"/>
</dbReference>
<proteinExistence type="predicted"/>
<reference evidence="1 2" key="1">
    <citation type="submission" date="2021-06" db="EMBL/GenBank/DDBJ databases">
        <title>Caerostris darwini draft genome.</title>
        <authorList>
            <person name="Kono N."/>
            <person name="Arakawa K."/>
        </authorList>
    </citation>
    <scope>NUCLEOTIDE SEQUENCE [LARGE SCALE GENOMIC DNA]</scope>
</reference>
<dbReference type="EMBL" id="BPLQ01000889">
    <property type="protein sequence ID" value="GIX76053.1"/>
    <property type="molecule type" value="Genomic_DNA"/>
</dbReference>
<protein>
    <submittedName>
        <fullName evidence="1">Uncharacterized protein</fullName>
    </submittedName>
</protein>